<keyword evidence="4" id="KW-1185">Reference proteome</keyword>
<name>A0ABR9V4B5_9CHRO</name>
<dbReference type="PANTHER" id="PTHR34136:SF1">
    <property type="entry name" value="UDP-N-ACETYL-D-MANNOSAMINURONIC ACID TRANSFERASE"/>
    <property type="match status" value="1"/>
</dbReference>
<organism evidence="3 4">
    <name type="scientific">Cyanobacterium stanieri LEGE 03274</name>
    <dbReference type="NCBI Taxonomy" id="1828756"/>
    <lineage>
        <taxon>Bacteria</taxon>
        <taxon>Bacillati</taxon>
        <taxon>Cyanobacteriota</taxon>
        <taxon>Cyanophyceae</taxon>
        <taxon>Oscillatoriophycideae</taxon>
        <taxon>Chroococcales</taxon>
        <taxon>Geminocystaceae</taxon>
        <taxon>Cyanobacterium</taxon>
    </lineage>
</organism>
<dbReference type="PANTHER" id="PTHR34136">
    <property type="match status" value="1"/>
</dbReference>
<evidence type="ECO:0000313" key="3">
    <source>
        <dbReference type="EMBL" id="MBE9222376.1"/>
    </source>
</evidence>
<accession>A0ABR9V4B5</accession>
<evidence type="ECO:0000256" key="2">
    <source>
        <dbReference type="ARBA" id="ARBA00022679"/>
    </source>
</evidence>
<protein>
    <submittedName>
        <fullName evidence="3">WecB/TagA/CpsF family glycosyltransferase</fullName>
    </submittedName>
</protein>
<evidence type="ECO:0000256" key="1">
    <source>
        <dbReference type="ARBA" id="ARBA00022676"/>
    </source>
</evidence>
<keyword evidence="2" id="KW-0808">Transferase</keyword>
<reference evidence="3 4" key="1">
    <citation type="submission" date="2020-10" db="EMBL/GenBank/DDBJ databases">
        <authorList>
            <person name="Castelo-Branco R."/>
            <person name="Eusebio N."/>
            <person name="Adriana R."/>
            <person name="Vieira A."/>
            <person name="Brugerolle De Fraissinette N."/>
            <person name="Rezende De Castro R."/>
            <person name="Schneider M.P."/>
            <person name="Vasconcelos V."/>
            <person name="Leao P.N."/>
        </authorList>
    </citation>
    <scope>NUCLEOTIDE SEQUENCE [LARGE SCALE GENOMIC DNA]</scope>
    <source>
        <strain evidence="3 4">LEGE 03274</strain>
    </source>
</reference>
<dbReference type="Proteomes" id="UP000654604">
    <property type="component" value="Unassembled WGS sequence"/>
</dbReference>
<keyword evidence="1" id="KW-0328">Glycosyltransferase</keyword>
<proteinExistence type="predicted"/>
<dbReference type="CDD" id="cd06533">
    <property type="entry name" value="Glyco_transf_WecG_TagA"/>
    <property type="match status" value="1"/>
</dbReference>
<dbReference type="Pfam" id="PF03808">
    <property type="entry name" value="Glyco_tran_WecG"/>
    <property type="match status" value="1"/>
</dbReference>
<gene>
    <name evidence="3" type="ORF">IQ215_06665</name>
</gene>
<dbReference type="NCBIfam" id="TIGR00696">
    <property type="entry name" value="wecG_tagA_cpsF"/>
    <property type="match status" value="1"/>
</dbReference>
<dbReference type="InterPro" id="IPR004629">
    <property type="entry name" value="WecG_TagA_CpsF"/>
</dbReference>
<evidence type="ECO:0000313" key="4">
    <source>
        <dbReference type="Proteomes" id="UP000654604"/>
    </source>
</evidence>
<sequence length="239" mass="27504">MMKTFSVFDLPIHLSDDYLGWLCDRIYNHMGTHVITMNSEMAMMAQKNKALKEYIQKADLVVPDGSGVVIYLKQRGQSQKRVAGIELAESLVKTLGQRGENYPICFYGASPGVTDRAATKFRSTIPNINIINNHGFLTEPDLSAWYETIKQVQPKLILVGLGVPRQEEWIAKHRHLAPHAVWIGVGGSFDIWGGVKQRAPKFFCDNNLEWLYRLYQEPWRWKRMMVLPQFFLKSLLYRG</sequence>
<comment type="caution">
    <text evidence="3">The sequence shown here is derived from an EMBL/GenBank/DDBJ whole genome shotgun (WGS) entry which is preliminary data.</text>
</comment>
<dbReference type="EMBL" id="JADEWC010000011">
    <property type="protein sequence ID" value="MBE9222376.1"/>
    <property type="molecule type" value="Genomic_DNA"/>
</dbReference>